<accession>A0AAD0QVQ8</accession>
<protein>
    <submittedName>
        <fullName evidence="1">Uncharacterized protein</fullName>
    </submittedName>
</protein>
<reference evidence="1 2" key="1">
    <citation type="submission" date="2018-07" db="EMBL/GenBank/DDBJ databases">
        <title>Complete genome sequence of a Pseudomonas plecoglossicida strain pathogenic to the marine fish, Larimichthys crocea.</title>
        <authorList>
            <person name="Tao Z."/>
        </authorList>
    </citation>
    <scope>NUCLEOTIDE SEQUENCE [LARGE SCALE GENOMIC DNA]</scope>
    <source>
        <strain evidence="1 2">XSDHY-P</strain>
    </source>
</reference>
<dbReference type="GeneID" id="49613259"/>
<gene>
    <name evidence="1" type="ORF">DVB73_07495</name>
</gene>
<dbReference type="EMBL" id="CP031146">
    <property type="protein sequence ID" value="AXM95650.1"/>
    <property type="molecule type" value="Genomic_DNA"/>
</dbReference>
<sequence>MNGYHVTTTQGHGTTVIAVETTATQELVCHCKIHPFCGSEVVYPVIVMTMSPQHRQALPDLKLQLLDHLLHQHRAILLSAGNETTGGRFSFQSQLEYAIAQGYSAYQLADSQIERFDDKDLQTALARPWGEPLPLVLVSRHELPRSAYEIPVDYVHSLDKLDARAVFGDRYER</sequence>
<dbReference type="RefSeq" id="WP_016394604.1">
    <property type="nucleotide sequence ID" value="NZ_CP031146.1"/>
</dbReference>
<evidence type="ECO:0000313" key="1">
    <source>
        <dbReference type="EMBL" id="AXM95650.1"/>
    </source>
</evidence>
<name>A0AAD0QVQ8_PSEDL</name>
<evidence type="ECO:0000313" key="2">
    <source>
        <dbReference type="Proteomes" id="UP000256503"/>
    </source>
</evidence>
<proteinExistence type="predicted"/>
<dbReference type="AlphaFoldDB" id="A0AAD0QVQ8"/>
<organism evidence="1 2">
    <name type="scientific">Pseudomonas plecoglossicida</name>
    <dbReference type="NCBI Taxonomy" id="70775"/>
    <lineage>
        <taxon>Bacteria</taxon>
        <taxon>Pseudomonadati</taxon>
        <taxon>Pseudomonadota</taxon>
        <taxon>Gammaproteobacteria</taxon>
        <taxon>Pseudomonadales</taxon>
        <taxon>Pseudomonadaceae</taxon>
        <taxon>Pseudomonas</taxon>
    </lineage>
</organism>
<dbReference type="Proteomes" id="UP000256503">
    <property type="component" value="Chromosome"/>
</dbReference>